<protein>
    <submittedName>
        <fullName evidence="1">Uncharacterized protein</fullName>
    </submittedName>
</protein>
<accession>A0A9K3IPY4</accession>
<comment type="caution">
    <text evidence="1">The sequence shown here is derived from an EMBL/GenBank/DDBJ whole genome shotgun (WGS) entry which is preliminary data.</text>
</comment>
<evidence type="ECO:0000313" key="2">
    <source>
        <dbReference type="Proteomes" id="UP000215914"/>
    </source>
</evidence>
<dbReference type="EMBL" id="MNCJ02000322">
    <property type="protein sequence ID" value="KAF5800401.1"/>
    <property type="molecule type" value="Genomic_DNA"/>
</dbReference>
<evidence type="ECO:0000313" key="1">
    <source>
        <dbReference type="EMBL" id="KAF5800401.1"/>
    </source>
</evidence>
<proteinExistence type="predicted"/>
<name>A0A9K3IPY4_HELAN</name>
<sequence>MRVLDLQTRLSSHISPINKTTSIVYKTEKKLKKIKTRVIYLVQVKSQILDPLIKNTLSLNLDFVATEKVVKNCKNIELGMQKVKEIKQSLCYW</sequence>
<keyword evidence="2" id="KW-1185">Reference proteome</keyword>
<reference evidence="1" key="2">
    <citation type="submission" date="2020-06" db="EMBL/GenBank/DDBJ databases">
        <title>Helianthus annuus Genome sequencing and assembly Release 2.</title>
        <authorList>
            <person name="Gouzy J."/>
            <person name="Langlade N."/>
            <person name="Munos S."/>
        </authorList>
    </citation>
    <scope>NUCLEOTIDE SEQUENCE</scope>
    <source>
        <tissue evidence="1">Leaves</tissue>
    </source>
</reference>
<organism evidence="1 2">
    <name type="scientific">Helianthus annuus</name>
    <name type="common">Common sunflower</name>
    <dbReference type="NCBI Taxonomy" id="4232"/>
    <lineage>
        <taxon>Eukaryota</taxon>
        <taxon>Viridiplantae</taxon>
        <taxon>Streptophyta</taxon>
        <taxon>Embryophyta</taxon>
        <taxon>Tracheophyta</taxon>
        <taxon>Spermatophyta</taxon>
        <taxon>Magnoliopsida</taxon>
        <taxon>eudicotyledons</taxon>
        <taxon>Gunneridae</taxon>
        <taxon>Pentapetalae</taxon>
        <taxon>asterids</taxon>
        <taxon>campanulids</taxon>
        <taxon>Asterales</taxon>
        <taxon>Asteraceae</taxon>
        <taxon>Asteroideae</taxon>
        <taxon>Heliantheae alliance</taxon>
        <taxon>Heliantheae</taxon>
        <taxon>Helianthus</taxon>
    </lineage>
</organism>
<dbReference type="Proteomes" id="UP000215914">
    <property type="component" value="Unassembled WGS sequence"/>
</dbReference>
<dbReference type="AlphaFoldDB" id="A0A9K3IPY4"/>
<reference evidence="1" key="1">
    <citation type="journal article" date="2017" name="Nature">
        <title>The sunflower genome provides insights into oil metabolism, flowering and Asterid evolution.</title>
        <authorList>
            <person name="Badouin H."/>
            <person name="Gouzy J."/>
            <person name="Grassa C.J."/>
            <person name="Murat F."/>
            <person name="Staton S.E."/>
            <person name="Cottret L."/>
            <person name="Lelandais-Briere C."/>
            <person name="Owens G.L."/>
            <person name="Carrere S."/>
            <person name="Mayjonade B."/>
            <person name="Legrand L."/>
            <person name="Gill N."/>
            <person name="Kane N.C."/>
            <person name="Bowers J.E."/>
            <person name="Hubner S."/>
            <person name="Bellec A."/>
            <person name="Berard A."/>
            <person name="Berges H."/>
            <person name="Blanchet N."/>
            <person name="Boniface M.C."/>
            <person name="Brunel D."/>
            <person name="Catrice O."/>
            <person name="Chaidir N."/>
            <person name="Claudel C."/>
            <person name="Donnadieu C."/>
            <person name="Faraut T."/>
            <person name="Fievet G."/>
            <person name="Helmstetter N."/>
            <person name="King M."/>
            <person name="Knapp S.J."/>
            <person name="Lai Z."/>
            <person name="Le Paslier M.C."/>
            <person name="Lippi Y."/>
            <person name="Lorenzon L."/>
            <person name="Mandel J.R."/>
            <person name="Marage G."/>
            <person name="Marchand G."/>
            <person name="Marquand E."/>
            <person name="Bret-Mestries E."/>
            <person name="Morien E."/>
            <person name="Nambeesan S."/>
            <person name="Nguyen T."/>
            <person name="Pegot-Espagnet P."/>
            <person name="Pouilly N."/>
            <person name="Raftis F."/>
            <person name="Sallet E."/>
            <person name="Schiex T."/>
            <person name="Thomas J."/>
            <person name="Vandecasteele C."/>
            <person name="Vares D."/>
            <person name="Vear F."/>
            <person name="Vautrin S."/>
            <person name="Crespi M."/>
            <person name="Mangin B."/>
            <person name="Burke J.M."/>
            <person name="Salse J."/>
            <person name="Munos S."/>
            <person name="Vincourt P."/>
            <person name="Rieseberg L.H."/>
            <person name="Langlade N.B."/>
        </authorList>
    </citation>
    <scope>NUCLEOTIDE SEQUENCE</scope>
    <source>
        <tissue evidence="1">Leaves</tissue>
    </source>
</reference>
<gene>
    <name evidence="1" type="ORF">HanXRQr2_Chr07g0315601</name>
</gene>
<dbReference type="Gramene" id="mRNA:HanXRQr2_Chr07g0315601">
    <property type="protein sequence ID" value="CDS:HanXRQr2_Chr07g0315601.1"/>
    <property type="gene ID" value="HanXRQr2_Chr07g0315601"/>
</dbReference>